<organism evidence="1">
    <name type="scientific">marine metagenome</name>
    <dbReference type="NCBI Taxonomy" id="408172"/>
    <lineage>
        <taxon>unclassified sequences</taxon>
        <taxon>metagenomes</taxon>
        <taxon>ecological metagenomes</taxon>
    </lineage>
</organism>
<evidence type="ECO:0000313" key="1">
    <source>
        <dbReference type="EMBL" id="SVC49340.1"/>
    </source>
</evidence>
<accession>A0A382ML48</accession>
<dbReference type="EMBL" id="UINC01094250">
    <property type="protein sequence ID" value="SVC49340.1"/>
    <property type="molecule type" value="Genomic_DNA"/>
</dbReference>
<gene>
    <name evidence="1" type="ORF">METZ01_LOCUS302194</name>
</gene>
<sequence length="29" mass="3655">MRKAIFCFFFILQIVQGIYPTRMVREFHY</sequence>
<feature type="non-terminal residue" evidence="1">
    <location>
        <position position="29"/>
    </location>
</feature>
<protein>
    <submittedName>
        <fullName evidence="1">Uncharacterized protein</fullName>
    </submittedName>
</protein>
<proteinExistence type="predicted"/>
<dbReference type="AlphaFoldDB" id="A0A382ML48"/>
<name>A0A382ML48_9ZZZZ</name>
<reference evidence="1" key="1">
    <citation type="submission" date="2018-05" db="EMBL/GenBank/DDBJ databases">
        <authorList>
            <person name="Lanie J.A."/>
            <person name="Ng W.-L."/>
            <person name="Kazmierczak K.M."/>
            <person name="Andrzejewski T.M."/>
            <person name="Davidsen T.M."/>
            <person name="Wayne K.J."/>
            <person name="Tettelin H."/>
            <person name="Glass J.I."/>
            <person name="Rusch D."/>
            <person name="Podicherti R."/>
            <person name="Tsui H.-C.T."/>
            <person name="Winkler M.E."/>
        </authorList>
    </citation>
    <scope>NUCLEOTIDE SEQUENCE</scope>
</reference>